<dbReference type="InterPro" id="IPR020845">
    <property type="entry name" value="AMP-binding_CS"/>
</dbReference>
<evidence type="ECO:0000313" key="3">
    <source>
        <dbReference type="EMBL" id="MFB2839519.1"/>
    </source>
</evidence>
<dbReference type="InterPro" id="IPR050237">
    <property type="entry name" value="ATP-dep_AMP-bd_enzyme"/>
</dbReference>
<comment type="caution">
    <text evidence="3">The sequence shown here is derived from an EMBL/GenBank/DDBJ whole genome shotgun (WGS) entry which is preliminary data.</text>
</comment>
<dbReference type="PROSITE" id="PS00455">
    <property type="entry name" value="AMP_BINDING"/>
    <property type="match status" value="1"/>
</dbReference>
<dbReference type="EMBL" id="JBHFNT010000311">
    <property type="protein sequence ID" value="MFB2839519.1"/>
    <property type="molecule type" value="Genomic_DNA"/>
</dbReference>
<dbReference type="InterPro" id="IPR025110">
    <property type="entry name" value="AMP-bd_C"/>
</dbReference>
<dbReference type="Proteomes" id="UP001576780">
    <property type="component" value="Unassembled WGS sequence"/>
</dbReference>
<dbReference type="Gene3D" id="3.40.50.12780">
    <property type="entry name" value="N-terminal domain of ligase-like"/>
    <property type="match status" value="1"/>
</dbReference>
<dbReference type="Pfam" id="PF13193">
    <property type="entry name" value="AMP-binding_C"/>
    <property type="match status" value="1"/>
</dbReference>
<name>A0ABV4WWM5_9CYAN</name>
<sequence length="503" mass="56505">MNIAQNIERGRRIFPQKTALLFEGEKFTYEQLDEQANRVANGLQRLGIQKGDRVALYLPNIPQFVWAYFGIQKIGAVAVSINVMLKRDEVWYILNDSGSKGIITTSELRHHVPECDLVDLQWMWLTESSDSPGFMLEEMMADSSDVFKSVEMEPTDPATIVYTSGTTGFPKGATLSHGNVVSNMHSQRYSCGMNSSDKLLLFLPLFHCFGQNAILNSGLNAGATIILQRRFQIEQIIRAISQEGVTMFFGVPTVFAKLLEAQLPELNCGGVRYYFSAAAKLPVEIVRRWEARFGLPIYQGYGLTETSPCACYNHQWKYKTGSIGMPIDNVEMKVVDEKEREVPVGNFGEIIIRGPNVMLGYWNQPEATAKVLRNGWFHTGDIGYVDGDGDFYLVDRLKDMINVSGFKVYPSEIERIFYQHQAVAEVAVYGVSDEMKGEVVYANVRLVAGESVTVDDLRVFCQEKMANYKIPQVIKLVTSLPKNATGKVLKTVLREEAMSRQNS</sequence>
<dbReference type="Pfam" id="PF00501">
    <property type="entry name" value="AMP-binding"/>
    <property type="match status" value="1"/>
</dbReference>
<dbReference type="Gene3D" id="3.30.300.30">
    <property type="match status" value="1"/>
</dbReference>
<evidence type="ECO:0000313" key="4">
    <source>
        <dbReference type="Proteomes" id="UP001576780"/>
    </source>
</evidence>
<dbReference type="PANTHER" id="PTHR43767:SF1">
    <property type="entry name" value="NONRIBOSOMAL PEPTIDE SYNTHASE PES1 (EUROFUNG)-RELATED"/>
    <property type="match status" value="1"/>
</dbReference>
<evidence type="ECO:0000259" key="1">
    <source>
        <dbReference type="Pfam" id="PF00501"/>
    </source>
</evidence>
<dbReference type="SUPFAM" id="SSF56801">
    <property type="entry name" value="Acetyl-CoA synthetase-like"/>
    <property type="match status" value="1"/>
</dbReference>
<feature type="domain" description="AMP-dependent synthetase/ligase" evidence="1">
    <location>
        <begin position="13"/>
        <end position="362"/>
    </location>
</feature>
<feature type="domain" description="AMP-binding enzyme C-terminal" evidence="2">
    <location>
        <begin position="412"/>
        <end position="487"/>
    </location>
</feature>
<dbReference type="InterPro" id="IPR042099">
    <property type="entry name" value="ANL_N_sf"/>
</dbReference>
<accession>A0ABV4WWM5</accession>
<organism evidence="3 4">
    <name type="scientific">Floridaenema evergladense BLCC-F167</name>
    <dbReference type="NCBI Taxonomy" id="3153639"/>
    <lineage>
        <taxon>Bacteria</taxon>
        <taxon>Bacillati</taxon>
        <taxon>Cyanobacteriota</taxon>
        <taxon>Cyanophyceae</taxon>
        <taxon>Oscillatoriophycideae</taxon>
        <taxon>Aerosakkonematales</taxon>
        <taxon>Aerosakkonemataceae</taxon>
        <taxon>Floridanema</taxon>
        <taxon>Floridanema evergladense</taxon>
    </lineage>
</organism>
<evidence type="ECO:0000259" key="2">
    <source>
        <dbReference type="Pfam" id="PF13193"/>
    </source>
</evidence>
<proteinExistence type="predicted"/>
<dbReference type="PANTHER" id="PTHR43767">
    <property type="entry name" value="LONG-CHAIN-FATTY-ACID--COA LIGASE"/>
    <property type="match status" value="1"/>
</dbReference>
<dbReference type="CDD" id="cd05936">
    <property type="entry name" value="FC-FACS_FadD_like"/>
    <property type="match status" value="1"/>
</dbReference>
<gene>
    <name evidence="3" type="ORF">ACE1CA_33935</name>
</gene>
<protein>
    <submittedName>
        <fullName evidence="3">Class I adenylate-forming enzyme family protein</fullName>
    </submittedName>
</protein>
<dbReference type="NCBIfam" id="NF004837">
    <property type="entry name" value="PRK06187.1"/>
    <property type="match status" value="1"/>
</dbReference>
<keyword evidence="4" id="KW-1185">Reference proteome</keyword>
<dbReference type="InterPro" id="IPR000873">
    <property type="entry name" value="AMP-dep_synth/lig_dom"/>
</dbReference>
<dbReference type="RefSeq" id="WP_413281787.1">
    <property type="nucleotide sequence ID" value="NZ_JBHFNT010000311.1"/>
</dbReference>
<dbReference type="InterPro" id="IPR045851">
    <property type="entry name" value="AMP-bd_C_sf"/>
</dbReference>
<reference evidence="3 4" key="1">
    <citation type="submission" date="2024-09" db="EMBL/GenBank/DDBJ databases">
        <title>Floridaenema gen nov. (Aerosakkonemataceae, Aerosakkonematales ord. nov., Cyanobacteria) from benthic tropical and subtropical fresh waters, with the description of four new species.</title>
        <authorList>
            <person name="Moretto J.A."/>
            <person name="Berthold D.E."/>
            <person name="Lefler F.W."/>
            <person name="Huang I.-S."/>
            <person name="Laughinghouse H. IV."/>
        </authorList>
    </citation>
    <scope>NUCLEOTIDE SEQUENCE [LARGE SCALE GENOMIC DNA]</scope>
    <source>
        <strain evidence="3 4">BLCC-F167</strain>
    </source>
</reference>